<protein>
    <submittedName>
        <fullName evidence="1">Uncharacterized protein</fullName>
    </submittedName>
</protein>
<dbReference type="AlphaFoldDB" id="A0A5B9QDE6"/>
<reference evidence="1 2" key="1">
    <citation type="submission" date="2019-08" db="EMBL/GenBank/DDBJ databases">
        <title>Deep-cultivation of Planctomycetes and their phenomic and genomic characterization uncovers novel biology.</title>
        <authorList>
            <person name="Wiegand S."/>
            <person name="Jogler M."/>
            <person name="Boedeker C."/>
            <person name="Pinto D."/>
            <person name="Vollmers J."/>
            <person name="Rivas-Marin E."/>
            <person name="Kohn T."/>
            <person name="Peeters S.H."/>
            <person name="Heuer A."/>
            <person name="Rast P."/>
            <person name="Oberbeckmann S."/>
            <person name="Bunk B."/>
            <person name="Jeske O."/>
            <person name="Meyerdierks A."/>
            <person name="Storesund J.E."/>
            <person name="Kallscheuer N."/>
            <person name="Luecker S."/>
            <person name="Lage O.M."/>
            <person name="Pohl T."/>
            <person name="Merkel B.J."/>
            <person name="Hornburger P."/>
            <person name="Mueller R.-W."/>
            <person name="Bruemmer F."/>
            <person name="Labrenz M."/>
            <person name="Spormann A.M."/>
            <person name="Op den Camp H."/>
            <person name="Overmann J."/>
            <person name="Amann R."/>
            <person name="Jetten M.S.M."/>
            <person name="Mascher T."/>
            <person name="Medema M.H."/>
            <person name="Devos D.P."/>
            <person name="Kaster A.-K."/>
            <person name="Ovreas L."/>
            <person name="Rohde M."/>
            <person name="Galperin M.Y."/>
            <person name="Jogler C."/>
        </authorList>
    </citation>
    <scope>NUCLEOTIDE SEQUENCE [LARGE SCALE GENOMIC DNA]</scope>
    <source>
        <strain evidence="1 2">Pr1d</strain>
    </source>
</reference>
<keyword evidence="2" id="KW-1185">Reference proteome</keyword>
<dbReference type="Proteomes" id="UP000323917">
    <property type="component" value="Chromosome"/>
</dbReference>
<gene>
    <name evidence="1" type="ORF">Pr1d_29520</name>
</gene>
<sequence>MFPPTRRGDFMGASTRREGLDIDFKVVQLRIVKELREFAWFGHFVVSKKIWEEPRPVWIICSPQMSFAWTTKSALEKHKESAESTSLTANTFVEIDTH</sequence>
<proteinExistence type="predicted"/>
<name>A0A5B9QDE6_9BACT</name>
<organism evidence="1 2">
    <name type="scientific">Bythopirellula goksoeyrii</name>
    <dbReference type="NCBI Taxonomy" id="1400387"/>
    <lineage>
        <taxon>Bacteria</taxon>
        <taxon>Pseudomonadati</taxon>
        <taxon>Planctomycetota</taxon>
        <taxon>Planctomycetia</taxon>
        <taxon>Pirellulales</taxon>
        <taxon>Lacipirellulaceae</taxon>
        <taxon>Bythopirellula</taxon>
    </lineage>
</organism>
<evidence type="ECO:0000313" key="1">
    <source>
        <dbReference type="EMBL" id="QEG35650.1"/>
    </source>
</evidence>
<dbReference type="EMBL" id="CP042913">
    <property type="protein sequence ID" value="QEG35650.1"/>
    <property type="molecule type" value="Genomic_DNA"/>
</dbReference>
<evidence type="ECO:0000313" key="2">
    <source>
        <dbReference type="Proteomes" id="UP000323917"/>
    </source>
</evidence>
<accession>A0A5B9QDE6</accession>
<dbReference type="KEGG" id="bgok:Pr1d_29520"/>